<dbReference type="InterPro" id="IPR055259">
    <property type="entry name" value="YkvP/CgeB_Glyco_trans-like"/>
</dbReference>
<feature type="domain" description="Spore protein YkvP/CgeB glycosyl transferase-like" evidence="1">
    <location>
        <begin position="163"/>
        <end position="314"/>
    </location>
</feature>
<keyword evidence="2" id="KW-0808">Transferase</keyword>
<organism evidence="2">
    <name type="scientific">viral metagenome</name>
    <dbReference type="NCBI Taxonomy" id="1070528"/>
    <lineage>
        <taxon>unclassified sequences</taxon>
        <taxon>metagenomes</taxon>
        <taxon>organismal metagenomes</taxon>
    </lineage>
</organism>
<reference evidence="2" key="1">
    <citation type="submission" date="2020-03" db="EMBL/GenBank/DDBJ databases">
        <title>The deep terrestrial virosphere.</title>
        <authorList>
            <person name="Holmfeldt K."/>
            <person name="Nilsson E."/>
            <person name="Simone D."/>
            <person name="Lopez-Fernandez M."/>
            <person name="Wu X."/>
            <person name="de Brujin I."/>
            <person name="Lundin D."/>
            <person name="Andersson A."/>
            <person name="Bertilsson S."/>
            <person name="Dopson M."/>
        </authorList>
    </citation>
    <scope>NUCLEOTIDE SEQUENCE</scope>
    <source>
        <strain evidence="2">MM415B00382</strain>
    </source>
</reference>
<evidence type="ECO:0000313" key="2">
    <source>
        <dbReference type="EMBL" id="QJA65665.1"/>
    </source>
</evidence>
<dbReference type="Pfam" id="PF13524">
    <property type="entry name" value="Glyco_trans_1_2"/>
    <property type="match status" value="1"/>
</dbReference>
<dbReference type="GO" id="GO:0016740">
    <property type="term" value="F:transferase activity"/>
    <property type="evidence" value="ECO:0007669"/>
    <property type="project" value="UniProtKB-KW"/>
</dbReference>
<dbReference type="AlphaFoldDB" id="A0A6M3J8S1"/>
<sequence length="328" mass="36961">MDYNLDVRIDRSSRWLYYNWRRAKKTNPTITKPNHADVFYQAGVGALERALRHDVDCVLVVSAMFLHPDVIMLMKRAGLRVAILFTESPYDQAKELEVAPMVDGCWTNERTSVEAFRAVNPNAGYLPHAWHPARHMAGVQLNDAKVRAHDVVFVGSGFQDRIEWLNAIDWTGIDLGLYGSWEAITKRHRLHRYLAGDVVDNLTTAALYRRAKIGLNLYRTSKGWGRHAERIAPNEAESLNPRAYELARCGAFHLSTARKEVTDVFGDLVPTFTSAFEASALIRRWLADPEGRARIAAQLPACVAESSWIVRAKTVIGDLHTLLQSRAA</sequence>
<protein>
    <submittedName>
        <fullName evidence="2">Putative glycosyltransferase</fullName>
    </submittedName>
</protein>
<dbReference type="EMBL" id="MT141542">
    <property type="protein sequence ID" value="QJA65665.1"/>
    <property type="molecule type" value="Genomic_DNA"/>
</dbReference>
<proteinExistence type="predicted"/>
<evidence type="ECO:0000259" key="1">
    <source>
        <dbReference type="Pfam" id="PF13524"/>
    </source>
</evidence>
<name>A0A6M3J8S1_9ZZZZ</name>
<accession>A0A6M3J8S1</accession>
<gene>
    <name evidence="2" type="ORF">MM415B00382_0055</name>
</gene>